<reference evidence="2 3" key="1">
    <citation type="journal article" date="2019" name="Int. J. Syst. Evol. Microbiol.">
        <title>The Global Catalogue of Microorganisms (GCM) 10K type strain sequencing project: providing services to taxonomists for standard genome sequencing and annotation.</title>
        <authorList>
            <consortium name="The Broad Institute Genomics Platform"/>
            <consortium name="The Broad Institute Genome Sequencing Center for Infectious Disease"/>
            <person name="Wu L."/>
            <person name="Ma J."/>
        </authorList>
    </citation>
    <scope>NUCLEOTIDE SEQUENCE [LARGE SCALE GENOMIC DNA]</scope>
    <source>
        <strain evidence="2 3">JCM 14303</strain>
    </source>
</reference>
<feature type="transmembrane region" description="Helical" evidence="1">
    <location>
        <begin position="158"/>
        <end position="177"/>
    </location>
</feature>
<evidence type="ECO:0000256" key="1">
    <source>
        <dbReference type="SAM" id="Phobius"/>
    </source>
</evidence>
<dbReference type="Proteomes" id="UP001500363">
    <property type="component" value="Unassembled WGS sequence"/>
</dbReference>
<feature type="transmembrane region" description="Helical" evidence="1">
    <location>
        <begin position="220"/>
        <end position="238"/>
    </location>
</feature>
<keyword evidence="1" id="KW-0812">Transmembrane</keyword>
<keyword evidence="1" id="KW-1133">Transmembrane helix</keyword>
<protein>
    <recommendedName>
        <fullName evidence="4">Membrane protein DUF2157</fullName>
    </recommendedName>
</protein>
<sequence length="304" mass="32576">MSRRMSYGVSRSPYDVSRLALACYPRWWRAVRGDELQGVLADLAEASGRGRPDPRDLLNLAAHGLRLRLAGQAAGVPGARDRTALIASAVGFAFCLTILVFGELWTPSGRRLTVGAPIYLGWMLSVALTRSWGRGLLFVCAVGAAIAPITGYERPRLWVLGFLLLLTCLAACGRVAPDRRSRRLLLLLTAGLSVMMLAGAGAYVVSRYTPYGLYGAGDQYNVGCFAFAGFGVAVVLWWTGRRVWAIGAGVNGLVWLSLLAQSRVGTRTDEGWTAVTAFAVGVLLAASVARCSGRPLVGEDRVEQ</sequence>
<dbReference type="RefSeq" id="WP_344177497.1">
    <property type="nucleotide sequence ID" value="NZ_BAAANC010000002.1"/>
</dbReference>
<feature type="transmembrane region" description="Helical" evidence="1">
    <location>
        <begin position="84"/>
        <end position="105"/>
    </location>
</feature>
<accession>A0ABN2BGA4</accession>
<feature type="transmembrane region" description="Helical" evidence="1">
    <location>
        <begin position="135"/>
        <end position="152"/>
    </location>
</feature>
<gene>
    <name evidence="2" type="ORF">GCM10009741_47180</name>
</gene>
<keyword evidence="3" id="KW-1185">Reference proteome</keyword>
<keyword evidence="1" id="KW-0472">Membrane</keyword>
<feature type="transmembrane region" description="Helical" evidence="1">
    <location>
        <begin position="272"/>
        <end position="291"/>
    </location>
</feature>
<feature type="transmembrane region" description="Helical" evidence="1">
    <location>
        <begin position="184"/>
        <end position="205"/>
    </location>
</feature>
<proteinExistence type="predicted"/>
<evidence type="ECO:0000313" key="3">
    <source>
        <dbReference type="Proteomes" id="UP001500363"/>
    </source>
</evidence>
<feature type="transmembrane region" description="Helical" evidence="1">
    <location>
        <begin position="111"/>
        <end position="128"/>
    </location>
</feature>
<evidence type="ECO:0008006" key="4">
    <source>
        <dbReference type="Google" id="ProtNLM"/>
    </source>
</evidence>
<feature type="transmembrane region" description="Helical" evidence="1">
    <location>
        <begin position="243"/>
        <end position="260"/>
    </location>
</feature>
<organism evidence="2 3">
    <name type="scientific">Kribbella lupini</name>
    <dbReference type="NCBI Taxonomy" id="291602"/>
    <lineage>
        <taxon>Bacteria</taxon>
        <taxon>Bacillati</taxon>
        <taxon>Actinomycetota</taxon>
        <taxon>Actinomycetes</taxon>
        <taxon>Propionibacteriales</taxon>
        <taxon>Kribbellaceae</taxon>
        <taxon>Kribbella</taxon>
    </lineage>
</organism>
<dbReference type="EMBL" id="BAAANC010000002">
    <property type="protein sequence ID" value="GAA1539020.1"/>
    <property type="molecule type" value="Genomic_DNA"/>
</dbReference>
<comment type="caution">
    <text evidence="2">The sequence shown here is derived from an EMBL/GenBank/DDBJ whole genome shotgun (WGS) entry which is preliminary data.</text>
</comment>
<name>A0ABN2BGA4_9ACTN</name>
<evidence type="ECO:0000313" key="2">
    <source>
        <dbReference type="EMBL" id="GAA1539020.1"/>
    </source>
</evidence>